<sequence>MECTYTVGQLFPRWQPRTGRIRVQVETEIRERGLVMWASKISMKNQIDFFNMRGSMKNQIGFFHHQRGMYDRSFMEVVKEKRRNKMDTEQSDDFMSMIWEEPSGEAGWLSKCAIGVLRSFCDVYSVNNWLASRGIPFSSTYLGEKCILWSFLSESERVGFMKIRSLWDDCLFSMEIWSWSMIPQSQPMWVEISKVPLSVCNSAFLNVGKCLG</sequence>
<dbReference type="Proteomes" id="UP001280121">
    <property type="component" value="Unassembled WGS sequence"/>
</dbReference>
<evidence type="ECO:0000313" key="2">
    <source>
        <dbReference type="Proteomes" id="UP001280121"/>
    </source>
</evidence>
<dbReference type="AlphaFoldDB" id="A0AAE0CKK2"/>
<dbReference type="EMBL" id="JANJYI010000004">
    <property type="protein sequence ID" value="KAK2654549.1"/>
    <property type="molecule type" value="Genomic_DNA"/>
</dbReference>
<comment type="caution">
    <text evidence="1">The sequence shown here is derived from an EMBL/GenBank/DDBJ whole genome shotgun (WGS) entry which is preliminary data.</text>
</comment>
<protein>
    <recommendedName>
        <fullName evidence="3">DUF4283 domain-containing protein</fullName>
    </recommendedName>
</protein>
<keyword evidence="2" id="KW-1185">Reference proteome</keyword>
<evidence type="ECO:0000313" key="1">
    <source>
        <dbReference type="EMBL" id="KAK2654549.1"/>
    </source>
</evidence>
<name>A0AAE0CKK2_9ROSI</name>
<proteinExistence type="predicted"/>
<reference evidence="1" key="1">
    <citation type="journal article" date="2023" name="Plant J.">
        <title>Genome sequences and population genomics provide insights into the demographic history, inbreeding, and mutation load of two 'living fossil' tree species of Dipteronia.</title>
        <authorList>
            <person name="Feng Y."/>
            <person name="Comes H.P."/>
            <person name="Chen J."/>
            <person name="Zhu S."/>
            <person name="Lu R."/>
            <person name="Zhang X."/>
            <person name="Li P."/>
            <person name="Qiu J."/>
            <person name="Olsen K.M."/>
            <person name="Qiu Y."/>
        </authorList>
    </citation>
    <scope>NUCLEOTIDE SEQUENCE</scope>
    <source>
        <strain evidence="1">KIB01</strain>
    </source>
</reference>
<evidence type="ECO:0008006" key="3">
    <source>
        <dbReference type="Google" id="ProtNLM"/>
    </source>
</evidence>
<organism evidence="1 2">
    <name type="scientific">Dipteronia dyeriana</name>
    <dbReference type="NCBI Taxonomy" id="168575"/>
    <lineage>
        <taxon>Eukaryota</taxon>
        <taxon>Viridiplantae</taxon>
        <taxon>Streptophyta</taxon>
        <taxon>Embryophyta</taxon>
        <taxon>Tracheophyta</taxon>
        <taxon>Spermatophyta</taxon>
        <taxon>Magnoliopsida</taxon>
        <taxon>eudicotyledons</taxon>
        <taxon>Gunneridae</taxon>
        <taxon>Pentapetalae</taxon>
        <taxon>rosids</taxon>
        <taxon>malvids</taxon>
        <taxon>Sapindales</taxon>
        <taxon>Sapindaceae</taxon>
        <taxon>Hippocastanoideae</taxon>
        <taxon>Acereae</taxon>
        <taxon>Dipteronia</taxon>
    </lineage>
</organism>
<accession>A0AAE0CKK2</accession>
<gene>
    <name evidence="1" type="ORF">Ddye_014405</name>
</gene>